<feature type="domain" description="N-acetyltransferase" evidence="1">
    <location>
        <begin position="1"/>
        <end position="136"/>
    </location>
</feature>
<gene>
    <name evidence="2" type="ORF">SAMN05421877_11668</name>
</gene>
<dbReference type="InterPro" id="IPR016181">
    <property type="entry name" value="Acyl_CoA_acyltransferase"/>
</dbReference>
<sequence>MTQRVINLLNQYNSPLKGIYISQRVIPYVQKLESFASFIYKMQGQDLLGFIAYYHNDPSKNLAFLSMLLVDEHYQSNGIGSWLMSRCITHLDEDGFQRIQLEVLKDNDRALHLYQKFGFKILEDRERLFLMERCRN</sequence>
<keyword evidence="3" id="KW-1185">Reference proteome</keyword>
<dbReference type="EMBL" id="FNUT01000016">
    <property type="protein sequence ID" value="SEG73489.1"/>
    <property type="molecule type" value="Genomic_DNA"/>
</dbReference>
<dbReference type="AlphaFoldDB" id="A0A1H6CKH2"/>
<dbReference type="PROSITE" id="PS51186">
    <property type="entry name" value="GNAT"/>
    <property type="match status" value="1"/>
</dbReference>
<name>A0A1H6CKH2_9SPHI</name>
<dbReference type="OrthoDB" id="9789605at2"/>
<protein>
    <submittedName>
        <fullName evidence="2">Ribosomal-protein-alanine N-acetyltransferase</fullName>
    </submittedName>
</protein>
<evidence type="ECO:0000313" key="3">
    <source>
        <dbReference type="Proteomes" id="UP000236731"/>
    </source>
</evidence>
<dbReference type="GO" id="GO:0016747">
    <property type="term" value="F:acyltransferase activity, transferring groups other than amino-acyl groups"/>
    <property type="evidence" value="ECO:0007669"/>
    <property type="project" value="InterPro"/>
</dbReference>
<dbReference type="InterPro" id="IPR050276">
    <property type="entry name" value="MshD_Acetyltransferase"/>
</dbReference>
<accession>A0A1H6CKH2</accession>
<organism evidence="2 3">
    <name type="scientific">Sphingobacterium lactis</name>
    <dbReference type="NCBI Taxonomy" id="797291"/>
    <lineage>
        <taxon>Bacteria</taxon>
        <taxon>Pseudomonadati</taxon>
        <taxon>Bacteroidota</taxon>
        <taxon>Sphingobacteriia</taxon>
        <taxon>Sphingobacteriales</taxon>
        <taxon>Sphingobacteriaceae</taxon>
        <taxon>Sphingobacterium</taxon>
    </lineage>
</organism>
<proteinExistence type="predicted"/>
<dbReference type="SUPFAM" id="SSF55729">
    <property type="entry name" value="Acyl-CoA N-acyltransferases (Nat)"/>
    <property type="match status" value="1"/>
</dbReference>
<dbReference type="PANTHER" id="PTHR43617">
    <property type="entry name" value="L-AMINO ACID N-ACETYLTRANSFERASE"/>
    <property type="match status" value="1"/>
</dbReference>
<evidence type="ECO:0000313" key="2">
    <source>
        <dbReference type="EMBL" id="SEG73489.1"/>
    </source>
</evidence>
<dbReference type="Pfam" id="PF00583">
    <property type="entry name" value="Acetyltransf_1"/>
    <property type="match status" value="1"/>
</dbReference>
<dbReference type="RefSeq" id="WP_103907849.1">
    <property type="nucleotide sequence ID" value="NZ_CP049246.1"/>
</dbReference>
<reference evidence="3" key="1">
    <citation type="submission" date="2016-10" db="EMBL/GenBank/DDBJ databases">
        <authorList>
            <person name="Varghese N."/>
            <person name="Submissions S."/>
        </authorList>
    </citation>
    <scope>NUCLEOTIDE SEQUENCE [LARGE SCALE GENOMIC DNA]</scope>
    <source>
        <strain evidence="3">DSM 22361</strain>
    </source>
</reference>
<dbReference type="InterPro" id="IPR000182">
    <property type="entry name" value="GNAT_dom"/>
</dbReference>
<dbReference type="Proteomes" id="UP000236731">
    <property type="component" value="Unassembled WGS sequence"/>
</dbReference>
<keyword evidence="2" id="KW-0808">Transferase</keyword>
<dbReference type="CDD" id="cd04301">
    <property type="entry name" value="NAT_SF"/>
    <property type="match status" value="1"/>
</dbReference>
<evidence type="ECO:0000259" key="1">
    <source>
        <dbReference type="PROSITE" id="PS51186"/>
    </source>
</evidence>
<dbReference type="PANTHER" id="PTHR43617:SF2">
    <property type="entry name" value="UPF0039 PROTEIN SLL0451"/>
    <property type="match status" value="1"/>
</dbReference>
<dbReference type="Gene3D" id="3.40.630.30">
    <property type="match status" value="1"/>
</dbReference>